<evidence type="ECO:0000256" key="7">
    <source>
        <dbReference type="SAM" id="MobiDB-lite"/>
    </source>
</evidence>
<dbReference type="GO" id="GO:0004674">
    <property type="term" value="F:protein serine/threonine kinase activity"/>
    <property type="evidence" value="ECO:0007669"/>
    <property type="project" value="UniProtKB-KW"/>
</dbReference>
<evidence type="ECO:0000259" key="8">
    <source>
        <dbReference type="PROSITE" id="PS50011"/>
    </source>
</evidence>
<feature type="compositionally biased region" description="Basic and acidic residues" evidence="7">
    <location>
        <begin position="24"/>
        <end position="46"/>
    </location>
</feature>
<evidence type="ECO:0000256" key="5">
    <source>
        <dbReference type="ARBA" id="ARBA00022840"/>
    </source>
</evidence>
<dbReference type="Pfam" id="PF00069">
    <property type="entry name" value="Pkinase"/>
    <property type="match status" value="1"/>
</dbReference>
<dbReference type="OrthoDB" id="193931at2759"/>
<evidence type="ECO:0000256" key="2">
    <source>
        <dbReference type="ARBA" id="ARBA00022679"/>
    </source>
</evidence>
<dbReference type="PANTHER" id="PTHR24350">
    <property type="entry name" value="SERINE/THREONINE-PROTEIN KINASE IAL-RELATED"/>
    <property type="match status" value="1"/>
</dbReference>
<protein>
    <submittedName>
        <fullName evidence="9">Kinase-like protein</fullName>
    </submittedName>
</protein>
<organism evidence="9 10">
    <name type="scientific">Sodiomyces alkalinus (strain CBS 110278 / VKM F-3762 / F11)</name>
    <name type="common">Alkaliphilic filamentous fungus</name>
    <dbReference type="NCBI Taxonomy" id="1314773"/>
    <lineage>
        <taxon>Eukaryota</taxon>
        <taxon>Fungi</taxon>
        <taxon>Dikarya</taxon>
        <taxon>Ascomycota</taxon>
        <taxon>Pezizomycotina</taxon>
        <taxon>Sordariomycetes</taxon>
        <taxon>Hypocreomycetidae</taxon>
        <taxon>Glomerellales</taxon>
        <taxon>Plectosphaerellaceae</taxon>
        <taxon>Sodiomyces</taxon>
    </lineage>
</organism>
<sequence length="280" mass="31016">MPPVAPPRTSSNHYNTSSGTSGSKRRDYTDERSTASSRRGDHETSRSADINGSNTAHAESAASRSRRSHHHAAMAQSSSRGTSSPRDGQGPGDMAGLPIRSRDASHPTTPSQRQPSREASEVLNKLVVSYPENDVQREKAPPPPIIALAERDDNRRGGRHHAARRDKVVKFSDYYLGNTIGEGEFRKVKLGWKQDSGIQVAIKLIKQDTVGSNPSRLAKIHREITILRGIQHSNIIRLHEIVETGRHIRIILEYASGGELFDYILTHRYLKDNAARRLSA</sequence>
<gene>
    <name evidence="9" type="ORF">SODALDRAFT_319138</name>
</gene>
<dbReference type="GO" id="GO:0005524">
    <property type="term" value="F:ATP binding"/>
    <property type="evidence" value="ECO:0007669"/>
    <property type="project" value="UniProtKB-KW"/>
</dbReference>
<dbReference type="SUPFAM" id="SSF56112">
    <property type="entry name" value="Protein kinase-like (PK-like)"/>
    <property type="match status" value="1"/>
</dbReference>
<feature type="domain" description="Protein kinase" evidence="8">
    <location>
        <begin position="174"/>
        <end position="280"/>
    </location>
</feature>
<name>A0A3N2Q774_SODAK</name>
<keyword evidence="2" id="KW-0808">Transferase</keyword>
<evidence type="ECO:0000313" key="9">
    <source>
        <dbReference type="EMBL" id="ROT42465.1"/>
    </source>
</evidence>
<dbReference type="Proteomes" id="UP000272025">
    <property type="component" value="Unassembled WGS sequence"/>
</dbReference>
<evidence type="ECO:0000313" key="10">
    <source>
        <dbReference type="Proteomes" id="UP000272025"/>
    </source>
</evidence>
<dbReference type="RefSeq" id="XP_028470271.1">
    <property type="nucleotide sequence ID" value="XM_028609431.1"/>
</dbReference>
<dbReference type="InterPro" id="IPR000719">
    <property type="entry name" value="Prot_kinase_dom"/>
</dbReference>
<feature type="binding site" evidence="6">
    <location>
        <begin position="253"/>
        <end position="255"/>
    </location>
    <ligand>
        <name>ATP</name>
        <dbReference type="ChEBI" id="CHEBI:30616"/>
    </ligand>
</feature>
<dbReference type="AlphaFoldDB" id="A0A3N2Q774"/>
<reference evidence="9 10" key="1">
    <citation type="journal article" date="2018" name="Mol. Ecol.">
        <title>The obligate alkalophilic soda-lake fungus Sodiomyces alkalinus has shifted to a protein diet.</title>
        <authorList>
            <person name="Grum-Grzhimaylo A.A."/>
            <person name="Falkoski D.L."/>
            <person name="van den Heuvel J."/>
            <person name="Valero-Jimenez C.A."/>
            <person name="Min B."/>
            <person name="Choi I.G."/>
            <person name="Lipzen A."/>
            <person name="Daum C.G."/>
            <person name="Aanen D.K."/>
            <person name="Tsang A."/>
            <person name="Henrissat B."/>
            <person name="Bilanenko E.N."/>
            <person name="de Vries R.P."/>
            <person name="van Kan J.A.L."/>
            <person name="Grigoriev I.V."/>
            <person name="Debets A.J.M."/>
        </authorList>
    </citation>
    <scope>NUCLEOTIDE SEQUENCE [LARGE SCALE GENOMIC DNA]</scope>
    <source>
        <strain evidence="9 10">F11</strain>
    </source>
</reference>
<dbReference type="FunFam" id="3.30.200.20:FF:000042">
    <property type="entry name" value="Aurora kinase A"/>
    <property type="match status" value="1"/>
</dbReference>
<keyword evidence="10" id="KW-1185">Reference proteome</keyword>
<feature type="region of interest" description="Disordered" evidence="7">
    <location>
        <begin position="1"/>
        <end position="120"/>
    </location>
</feature>
<feature type="binding site" evidence="6">
    <location>
        <position position="203"/>
    </location>
    <ligand>
        <name>ATP</name>
        <dbReference type="ChEBI" id="CHEBI:30616"/>
    </ligand>
</feature>
<dbReference type="InterPro" id="IPR011009">
    <property type="entry name" value="Kinase-like_dom_sf"/>
</dbReference>
<dbReference type="InterPro" id="IPR030616">
    <property type="entry name" value="Aur-like"/>
</dbReference>
<feature type="compositionally biased region" description="Polar residues" evidence="7">
    <location>
        <begin position="8"/>
        <end position="22"/>
    </location>
</feature>
<dbReference type="Gene3D" id="1.10.510.10">
    <property type="entry name" value="Transferase(Phosphotransferase) domain 1"/>
    <property type="match status" value="1"/>
</dbReference>
<evidence type="ECO:0000256" key="1">
    <source>
        <dbReference type="ARBA" id="ARBA00022527"/>
    </source>
</evidence>
<evidence type="ECO:0000256" key="6">
    <source>
        <dbReference type="PIRSR" id="PIRSR630616-2"/>
    </source>
</evidence>
<keyword evidence="3 6" id="KW-0547">Nucleotide-binding</keyword>
<keyword evidence="5 6" id="KW-0067">ATP-binding</keyword>
<dbReference type="STRING" id="1314773.A0A3N2Q774"/>
<dbReference type="EMBL" id="ML119051">
    <property type="protein sequence ID" value="ROT42465.1"/>
    <property type="molecule type" value="Genomic_DNA"/>
</dbReference>
<evidence type="ECO:0000256" key="3">
    <source>
        <dbReference type="ARBA" id="ARBA00022741"/>
    </source>
</evidence>
<keyword evidence="4 9" id="KW-0418">Kinase</keyword>
<evidence type="ECO:0000256" key="4">
    <source>
        <dbReference type="ARBA" id="ARBA00022777"/>
    </source>
</evidence>
<dbReference type="GeneID" id="39577909"/>
<proteinExistence type="predicted"/>
<keyword evidence="1" id="KW-0723">Serine/threonine-protein kinase</keyword>
<dbReference type="PROSITE" id="PS50011">
    <property type="entry name" value="PROTEIN_KINASE_DOM"/>
    <property type="match status" value="1"/>
</dbReference>
<accession>A0A3N2Q774</accession>